<evidence type="ECO:0000313" key="10">
    <source>
        <dbReference type="Proteomes" id="UP001255856"/>
    </source>
</evidence>
<dbReference type="CDD" id="cd00200">
    <property type="entry name" value="WD40"/>
    <property type="match status" value="1"/>
</dbReference>
<sequence>MLAGHRSPSRHVVYSDRHIPSRAASSRLDYSLLERDAATELPAPGRGGGAGSGEGLGQDAGSQAAYAQLLRSQLLGCPPGSPERASAGSSAAGHAASMVPRSPSKSPARKLFRYTTGDVDGLRAPGEPALLSPAGAYGSPQRAERRIPRTPFKVLDAPGLSDDFYLSLLDWSATNVIAVGLASSVYLWSASNSKVTQLVDVGPDDVVTSVAWSSRGNYLAVGTGSGALQIWDAAKNINRIREMGGHTARVTCMSWCSGALASGSRDRGILLRDPRDEAPFHTCLSGHRSEICGLSWAPDTRHLASGGNDNTLCVWDARGAAGATGATGITSPTPASSPRFRTATTPVHRWREHEAAVKALAWSPHSHGVLASGGGSADRTIRIWSATRGSCLQAVDTGSQVCALAWARNANEIVSAHGYSQNQMHVWRCPSMTKVATLTGHSSRVLYLSVSPDGQTVVTGAGDETLRFWNIFPEAKGKTGAMARDIGSHVRASIR</sequence>
<dbReference type="Pfam" id="PF24807">
    <property type="entry name" value="WD40_CDC20-Fz"/>
    <property type="match status" value="1"/>
</dbReference>
<dbReference type="PROSITE" id="PS00678">
    <property type="entry name" value="WD_REPEATS_1"/>
    <property type="match status" value="1"/>
</dbReference>
<name>A0AAD9IIC9_PROWI</name>
<keyword evidence="2 6" id="KW-0853">WD repeat</keyword>
<feature type="compositionally biased region" description="Gly residues" evidence="7">
    <location>
        <begin position="45"/>
        <end position="58"/>
    </location>
</feature>
<feature type="region of interest" description="Disordered" evidence="7">
    <location>
        <begin position="1"/>
        <end position="20"/>
    </location>
</feature>
<dbReference type="Gene3D" id="2.130.10.10">
    <property type="entry name" value="YVTN repeat-like/Quinoprotein amine dehydrogenase"/>
    <property type="match status" value="1"/>
</dbReference>
<dbReference type="InterPro" id="IPR036322">
    <property type="entry name" value="WD40_repeat_dom_sf"/>
</dbReference>
<feature type="compositionally biased region" description="Low complexity" evidence="7">
    <location>
        <begin position="82"/>
        <end position="97"/>
    </location>
</feature>
<keyword evidence="3" id="KW-0677">Repeat</keyword>
<gene>
    <name evidence="9" type="ORF">QBZ16_003688</name>
</gene>
<dbReference type="PRINTS" id="PR00320">
    <property type="entry name" value="GPROTEINBRPT"/>
</dbReference>
<keyword evidence="4" id="KW-0498">Mitosis</keyword>
<dbReference type="AlphaFoldDB" id="A0AAD9IIC9"/>
<dbReference type="InterPro" id="IPR001680">
    <property type="entry name" value="WD40_rpt"/>
</dbReference>
<evidence type="ECO:0000256" key="1">
    <source>
        <dbReference type="ARBA" id="ARBA00006445"/>
    </source>
</evidence>
<feature type="domain" description="CDC20/Fizzy WD40" evidence="8">
    <location>
        <begin position="155"/>
        <end position="469"/>
    </location>
</feature>
<keyword evidence="10" id="KW-1185">Reference proteome</keyword>
<evidence type="ECO:0000256" key="7">
    <source>
        <dbReference type="SAM" id="MobiDB-lite"/>
    </source>
</evidence>
<evidence type="ECO:0000256" key="3">
    <source>
        <dbReference type="ARBA" id="ARBA00022737"/>
    </source>
</evidence>
<evidence type="ECO:0000256" key="2">
    <source>
        <dbReference type="ARBA" id="ARBA00022574"/>
    </source>
</evidence>
<keyword evidence="4" id="KW-0132">Cell division</keyword>
<dbReference type="PANTHER" id="PTHR19918">
    <property type="entry name" value="CELL DIVISION CYCLE 20 CDC20 FIZZY -RELATED"/>
    <property type="match status" value="1"/>
</dbReference>
<dbReference type="GO" id="GO:0005680">
    <property type="term" value="C:anaphase-promoting complex"/>
    <property type="evidence" value="ECO:0007669"/>
    <property type="project" value="TreeGrafter"/>
</dbReference>
<dbReference type="PANTHER" id="PTHR19918:SF1">
    <property type="entry name" value="FIZZY-RELATED PROTEIN HOMOLOG"/>
    <property type="match status" value="1"/>
</dbReference>
<organism evidence="9 10">
    <name type="scientific">Prototheca wickerhamii</name>
    <dbReference type="NCBI Taxonomy" id="3111"/>
    <lineage>
        <taxon>Eukaryota</taxon>
        <taxon>Viridiplantae</taxon>
        <taxon>Chlorophyta</taxon>
        <taxon>core chlorophytes</taxon>
        <taxon>Trebouxiophyceae</taxon>
        <taxon>Chlorellales</taxon>
        <taxon>Chlorellaceae</taxon>
        <taxon>Prototheca</taxon>
    </lineage>
</organism>
<feature type="repeat" description="WD" evidence="6">
    <location>
        <begin position="438"/>
        <end position="471"/>
    </location>
</feature>
<dbReference type="SUPFAM" id="SSF50978">
    <property type="entry name" value="WD40 repeat-like"/>
    <property type="match status" value="1"/>
</dbReference>
<feature type="repeat" description="WD" evidence="6">
    <location>
        <begin position="350"/>
        <end position="394"/>
    </location>
</feature>
<dbReference type="InterPro" id="IPR033010">
    <property type="entry name" value="Cdc20/Fizzy"/>
</dbReference>
<evidence type="ECO:0000259" key="8">
    <source>
        <dbReference type="Pfam" id="PF24807"/>
    </source>
</evidence>
<dbReference type="SMART" id="SM00320">
    <property type="entry name" value="WD40"/>
    <property type="match status" value="6"/>
</dbReference>
<dbReference type="GO" id="GO:0010997">
    <property type="term" value="F:anaphase-promoting complex binding"/>
    <property type="evidence" value="ECO:0007669"/>
    <property type="project" value="InterPro"/>
</dbReference>
<evidence type="ECO:0000256" key="5">
    <source>
        <dbReference type="ARBA" id="ARBA00023306"/>
    </source>
</evidence>
<reference evidence="9" key="1">
    <citation type="submission" date="2021-01" db="EMBL/GenBank/DDBJ databases">
        <authorList>
            <person name="Eckstrom K.M.E."/>
        </authorList>
    </citation>
    <scope>NUCLEOTIDE SEQUENCE</scope>
    <source>
        <strain evidence="9">UVCC 0001</strain>
    </source>
</reference>
<protein>
    <recommendedName>
        <fullName evidence="8">CDC20/Fizzy WD40 domain-containing protein</fullName>
    </recommendedName>
</protein>
<accession>A0AAD9IIC9</accession>
<comment type="caution">
    <text evidence="9">The sequence shown here is derived from an EMBL/GenBank/DDBJ whole genome shotgun (WGS) entry which is preliminary data.</text>
</comment>
<dbReference type="InterPro" id="IPR020472">
    <property type="entry name" value="WD40_PAC1"/>
</dbReference>
<dbReference type="InterPro" id="IPR019775">
    <property type="entry name" value="WD40_repeat_CS"/>
</dbReference>
<dbReference type="Proteomes" id="UP001255856">
    <property type="component" value="Unassembled WGS sequence"/>
</dbReference>
<dbReference type="PROSITE" id="PS50294">
    <property type="entry name" value="WD_REPEATS_REGION"/>
    <property type="match status" value="2"/>
</dbReference>
<feature type="region of interest" description="Disordered" evidence="7">
    <location>
        <begin position="123"/>
        <end position="143"/>
    </location>
</feature>
<dbReference type="GO" id="GO:1905786">
    <property type="term" value="P:positive regulation of anaphase-promoting complex-dependent catabolic process"/>
    <property type="evidence" value="ECO:0007669"/>
    <property type="project" value="TreeGrafter"/>
</dbReference>
<feature type="region of interest" description="Disordered" evidence="7">
    <location>
        <begin position="39"/>
        <end position="62"/>
    </location>
</feature>
<feature type="repeat" description="WD" evidence="6">
    <location>
        <begin position="284"/>
        <end position="316"/>
    </location>
</feature>
<dbReference type="GO" id="GO:1990757">
    <property type="term" value="F:ubiquitin ligase activator activity"/>
    <property type="evidence" value="ECO:0007669"/>
    <property type="project" value="TreeGrafter"/>
</dbReference>
<comment type="similarity">
    <text evidence="1">Belongs to the WD repeat CDC20/Fizzy family.</text>
</comment>
<keyword evidence="5" id="KW-0131">Cell cycle</keyword>
<dbReference type="InterPro" id="IPR056150">
    <property type="entry name" value="WD40_CDC20-Fz"/>
</dbReference>
<feature type="repeat" description="WD" evidence="6">
    <location>
        <begin position="200"/>
        <end position="232"/>
    </location>
</feature>
<feature type="region of interest" description="Disordered" evidence="7">
    <location>
        <begin position="75"/>
        <end position="109"/>
    </location>
</feature>
<evidence type="ECO:0000256" key="4">
    <source>
        <dbReference type="ARBA" id="ARBA00022776"/>
    </source>
</evidence>
<dbReference type="GO" id="GO:0031145">
    <property type="term" value="P:anaphase-promoting complex-dependent catabolic process"/>
    <property type="evidence" value="ECO:0007669"/>
    <property type="project" value="TreeGrafter"/>
</dbReference>
<evidence type="ECO:0000256" key="6">
    <source>
        <dbReference type="PROSITE-ProRule" id="PRU00221"/>
    </source>
</evidence>
<dbReference type="PROSITE" id="PS50082">
    <property type="entry name" value="WD_REPEATS_2"/>
    <property type="match status" value="4"/>
</dbReference>
<dbReference type="EMBL" id="JASFZW010000004">
    <property type="protein sequence ID" value="KAK2078848.1"/>
    <property type="molecule type" value="Genomic_DNA"/>
</dbReference>
<proteinExistence type="inferred from homology"/>
<evidence type="ECO:0000313" key="9">
    <source>
        <dbReference type="EMBL" id="KAK2078848.1"/>
    </source>
</evidence>
<dbReference type="InterPro" id="IPR015943">
    <property type="entry name" value="WD40/YVTN_repeat-like_dom_sf"/>
</dbReference>